<dbReference type="InterPro" id="IPR010046">
    <property type="entry name" value="Mopterin_OxRdtse_a_bac"/>
</dbReference>
<evidence type="ECO:0000259" key="11">
    <source>
        <dbReference type="Pfam" id="PF01568"/>
    </source>
</evidence>
<dbReference type="InterPro" id="IPR050123">
    <property type="entry name" value="Prok_molybdopt-oxidoreductase"/>
</dbReference>
<comment type="cofactor">
    <cofactor evidence="1">
        <name>Mo-bis(molybdopterin guanine dinucleotide)</name>
        <dbReference type="ChEBI" id="CHEBI:60539"/>
    </cofactor>
</comment>
<comment type="cofactor">
    <cofactor evidence="2">
        <name>[4Fe-4S] cluster</name>
        <dbReference type="ChEBI" id="CHEBI:49883"/>
    </cofactor>
</comment>
<organism evidence="12 13">
    <name type="scientific">Lacihabitans soyangensis</name>
    <dbReference type="NCBI Taxonomy" id="869394"/>
    <lineage>
        <taxon>Bacteria</taxon>
        <taxon>Pseudomonadati</taxon>
        <taxon>Bacteroidota</taxon>
        <taxon>Cytophagia</taxon>
        <taxon>Cytophagales</taxon>
        <taxon>Leadbetterellaceae</taxon>
        <taxon>Lacihabitans</taxon>
    </lineage>
</organism>
<dbReference type="PIRSF" id="PIRSF000144">
    <property type="entry name" value="CbbBc"/>
    <property type="match status" value="1"/>
</dbReference>
<comment type="similarity">
    <text evidence="3">Belongs to the prokaryotic molybdopterin-containing oxidoreductase family.</text>
</comment>
<dbReference type="GO" id="GO:0008863">
    <property type="term" value="F:formate dehydrogenase (NAD+) activity"/>
    <property type="evidence" value="ECO:0007669"/>
    <property type="project" value="InterPro"/>
</dbReference>
<dbReference type="Pfam" id="PF01568">
    <property type="entry name" value="Molydop_binding"/>
    <property type="match status" value="1"/>
</dbReference>
<keyword evidence="13" id="KW-1185">Reference proteome</keyword>
<keyword evidence="4" id="KW-0004">4Fe-4S</keyword>
<dbReference type="InterPro" id="IPR009010">
    <property type="entry name" value="Asp_de-COase-like_dom_sf"/>
</dbReference>
<dbReference type="GO" id="GO:0043546">
    <property type="term" value="F:molybdopterin cofactor binding"/>
    <property type="evidence" value="ECO:0007669"/>
    <property type="project" value="InterPro"/>
</dbReference>
<dbReference type="GO" id="GO:0045333">
    <property type="term" value="P:cellular respiration"/>
    <property type="evidence" value="ECO:0007669"/>
    <property type="project" value="UniProtKB-ARBA"/>
</dbReference>
<dbReference type="RefSeq" id="WP_255035986.1">
    <property type="nucleotide sequence ID" value="NZ_RJUF01000007.1"/>
</dbReference>
<evidence type="ECO:0000256" key="4">
    <source>
        <dbReference type="ARBA" id="ARBA00022485"/>
    </source>
</evidence>
<dbReference type="InterPro" id="IPR037951">
    <property type="entry name" value="MopB_CT_YdeP"/>
</dbReference>
<evidence type="ECO:0000313" key="12">
    <source>
        <dbReference type="EMBL" id="MCP9762231.1"/>
    </source>
</evidence>
<dbReference type="EMBL" id="RJUF01000007">
    <property type="protein sequence ID" value="MCP9762231.1"/>
    <property type="molecule type" value="Genomic_DNA"/>
</dbReference>
<gene>
    <name evidence="12" type="ORF">EGI31_04635</name>
</gene>
<sequence>MTSAQPPKDFTGLKQELDTSQMAVGWPAILSSVKHVFGAMPVRRGVKTLLNLNQKGGIDCPSCAWPDPDEHRSGLGEYCENGAKAIADEATTRKATPVFFQRYSVAEMAAKSDYWLGQQGRLTHPMVIREGQTHYEKISWDEAFGLIAKELNALASPDEAIFYTSGRSSNEAAFLYQLFIRAFGTNNLPDCSNMCHESSGVALTETLGLGKGSVTLHDFEKAEVIVIMGQNPGTNHPRMLTSLEKAKKNGAKIVAINPLFETGLLGFKNPQTMEGLFGKGTSLTDLYLQIRINGDLALLKAICKQLVDQKSVDNEFIQNNTSDYHEFLQKLKQENIEQLLADAGISNVQFHEFVQLLANNSKIIVCWAMGLTQHKNSVATIQEVVNLLLLRGAIGKEGAGTCPVRGHSNVQGDRTVGIMHKPSAAFNSAIEKNFRFTPPQQHGYDVVEAIEAMHEQKAKVFFALGGNFLSASPDTEYTAQALRNCKLTVQVSTKLNRSHLIHGKTALILPCLGRTDKDLQKSGQQFVTTENSMGVVQKSKGVLEPLSEAMMSEPAIVAHLAHAVLGNKHHIKWLEYSENYALIREDIAKTIEGFKDYEQKVNEGGGFYLPNGPREGNFKTSTGKAKFTVNSWEKIEVKKGEYLMMTIRSHDQFNTTVYGLDDRYRGIFNERRIVFMNPNDMFKENYKNYDKVDIINEFGGNQRVAQSFIVVPYNIPKGCLATYFPEANVLIPLQSRADGSQTPTSKSVVVRLCKIKG</sequence>
<reference evidence="12 13" key="1">
    <citation type="submission" date="2018-11" db="EMBL/GenBank/DDBJ databases">
        <title>Novel bacteria species description.</title>
        <authorList>
            <person name="Han J.-H."/>
        </authorList>
    </citation>
    <scope>NUCLEOTIDE SEQUENCE [LARGE SCALE GENOMIC DNA]</scope>
    <source>
        <strain evidence="12 13">KCTC23259</strain>
    </source>
</reference>
<dbReference type="Gene3D" id="3.40.50.740">
    <property type="match status" value="1"/>
</dbReference>
<name>A0AAE3KTG8_9BACT</name>
<keyword evidence="6" id="KW-0479">Metal-binding</keyword>
<evidence type="ECO:0000256" key="9">
    <source>
        <dbReference type="ARBA" id="ARBA00023014"/>
    </source>
</evidence>
<dbReference type="SUPFAM" id="SSF50692">
    <property type="entry name" value="ADC-like"/>
    <property type="match status" value="1"/>
</dbReference>
<evidence type="ECO:0000256" key="3">
    <source>
        <dbReference type="ARBA" id="ARBA00010312"/>
    </source>
</evidence>
<proteinExistence type="inferred from homology"/>
<evidence type="ECO:0000256" key="5">
    <source>
        <dbReference type="ARBA" id="ARBA00022505"/>
    </source>
</evidence>
<dbReference type="InterPro" id="IPR006657">
    <property type="entry name" value="MoPterin_dinucl-bd_dom"/>
</dbReference>
<evidence type="ECO:0008006" key="14">
    <source>
        <dbReference type="Google" id="ProtNLM"/>
    </source>
</evidence>
<feature type="domain" description="Molybdopterin dinucleotide-binding" evidence="11">
    <location>
        <begin position="643"/>
        <end position="748"/>
    </location>
</feature>
<dbReference type="NCBIfam" id="TIGR01701">
    <property type="entry name" value="Fdhalpha-like"/>
    <property type="match status" value="1"/>
</dbReference>
<accession>A0AAE3KTG8</accession>
<dbReference type="CDD" id="cd02787">
    <property type="entry name" value="MopB_CT_ydeP"/>
    <property type="match status" value="1"/>
</dbReference>
<evidence type="ECO:0000256" key="7">
    <source>
        <dbReference type="ARBA" id="ARBA00023002"/>
    </source>
</evidence>
<feature type="domain" description="Molybdopterin oxidoreductase" evidence="10">
    <location>
        <begin position="121"/>
        <end position="490"/>
    </location>
</feature>
<evidence type="ECO:0000313" key="13">
    <source>
        <dbReference type="Proteomes" id="UP001204144"/>
    </source>
</evidence>
<dbReference type="Pfam" id="PF00384">
    <property type="entry name" value="Molybdopterin"/>
    <property type="match status" value="1"/>
</dbReference>
<evidence type="ECO:0000256" key="6">
    <source>
        <dbReference type="ARBA" id="ARBA00022723"/>
    </source>
</evidence>
<dbReference type="InterPro" id="IPR041953">
    <property type="entry name" value="YdeP_MopB"/>
</dbReference>
<keyword evidence="8" id="KW-0408">Iron</keyword>
<comment type="caution">
    <text evidence="12">The sequence shown here is derived from an EMBL/GenBank/DDBJ whole genome shotgun (WGS) entry which is preliminary data.</text>
</comment>
<keyword evidence="9" id="KW-0411">Iron-sulfur</keyword>
<evidence type="ECO:0000259" key="10">
    <source>
        <dbReference type="Pfam" id="PF00384"/>
    </source>
</evidence>
<dbReference type="PANTHER" id="PTHR43105">
    <property type="entry name" value="RESPIRATORY NITRATE REDUCTASE"/>
    <property type="match status" value="1"/>
</dbReference>
<protein>
    <recommendedName>
        <fullName evidence="14">FdhF/YdeP family oxidoreductase</fullName>
    </recommendedName>
</protein>
<dbReference type="InterPro" id="IPR006656">
    <property type="entry name" value="Mopterin_OxRdtase"/>
</dbReference>
<dbReference type="GO" id="GO:0016020">
    <property type="term" value="C:membrane"/>
    <property type="evidence" value="ECO:0007669"/>
    <property type="project" value="TreeGrafter"/>
</dbReference>
<evidence type="ECO:0000256" key="2">
    <source>
        <dbReference type="ARBA" id="ARBA00001966"/>
    </source>
</evidence>
<dbReference type="PANTHER" id="PTHR43105:SF4">
    <property type="entry name" value="PROTEIN YDEP"/>
    <property type="match status" value="1"/>
</dbReference>
<keyword evidence="7" id="KW-0560">Oxidoreductase</keyword>
<dbReference type="GO" id="GO:0051539">
    <property type="term" value="F:4 iron, 4 sulfur cluster binding"/>
    <property type="evidence" value="ECO:0007669"/>
    <property type="project" value="UniProtKB-KW"/>
</dbReference>
<dbReference type="Gene3D" id="2.40.40.20">
    <property type="match status" value="1"/>
</dbReference>
<dbReference type="Proteomes" id="UP001204144">
    <property type="component" value="Unassembled WGS sequence"/>
</dbReference>
<dbReference type="Gene3D" id="3.40.228.10">
    <property type="entry name" value="Dimethylsulfoxide Reductase, domain 2"/>
    <property type="match status" value="1"/>
</dbReference>
<dbReference type="CDD" id="cd02767">
    <property type="entry name" value="MopB_ydeP"/>
    <property type="match status" value="1"/>
</dbReference>
<evidence type="ECO:0000256" key="1">
    <source>
        <dbReference type="ARBA" id="ARBA00001942"/>
    </source>
</evidence>
<dbReference type="AlphaFoldDB" id="A0AAE3KTG8"/>
<dbReference type="GO" id="GO:0030151">
    <property type="term" value="F:molybdenum ion binding"/>
    <property type="evidence" value="ECO:0007669"/>
    <property type="project" value="InterPro"/>
</dbReference>
<dbReference type="SUPFAM" id="SSF53706">
    <property type="entry name" value="Formate dehydrogenase/DMSO reductase, domains 1-3"/>
    <property type="match status" value="1"/>
</dbReference>
<keyword evidence="5" id="KW-0500">Molybdenum</keyword>
<evidence type="ECO:0000256" key="8">
    <source>
        <dbReference type="ARBA" id="ARBA00023004"/>
    </source>
</evidence>